<evidence type="ECO:0000313" key="2">
    <source>
        <dbReference type="EMBL" id="QSO47485.1"/>
    </source>
</evidence>
<dbReference type="RefSeq" id="WP_206656832.1">
    <property type="nucleotide sequence ID" value="NZ_CP071182.1"/>
</dbReference>
<dbReference type="InterPro" id="IPR043519">
    <property type="entry name" value="NT_sf"/>
</dbReference>
<proteinExistence type="predicted"/>
<dbReference type="PANTHER" id="PTHR43449">
    <property type="entry name" value="NUCLEOTIDYLTRANSFERASE"/>
    <property type="match status" value="1"/>
</dbReference>
<keyword evidence="4" id="KW-1185">Reference proteome</keyword>
<organism evidence="2 4">
    <name type="scientific">Alicyclobacillus mengziensis</name>
    <dbReference type="NCBI Taxonomy" id="2931921"/>
    <lineage>
        <taxon>Bacteria</taxon>
        <taxon>Bacillati</taxon>
        <taxon>Bacillota</taxon>
        <taxon>Bacilli</taxon>
        <taxon>Bacillales</taxon>
        <taxon>Alicyclobacillaceae</taxon>
        <taxon>Alicyclobacillus</taxon>
    </lineage>
</organism>
<dbReference type="CDD" id="cd05403">
    <property type="entry name" value="NT_KNTase_like"/>
    <property type="match status" value="1"/>
</dbReference>
<dbReference type="KEGG" id="afx:JZ786_00100"/>
<dbReference type="EMBL" id="CP071182">
    <property type="protein sequence ID" value="QSO47485.1"/>
    <property type="molecule type" value="Genomic_DNA"/>
</dbReference>
<dbReference type="KEGG" id="afx:JZ786_24410"/>
<dbReference type="GO" id="GO:0016779">
    <property type="term" value="F:nucleotidyltransferase activity"/>
    <property type="evidence" value="ECO:0007669"/>
    <property type="project" value="InterPro"/>
</dbReference>
<gene>
    <name evidence="3" type="ORF">JZ786_00100</name>
    <name evidence="2" type="ORF">JZ786_24410</name>
</gene>
<dbReference type="Gene3D" id="3.30.460.10">
    <property type="entry name" value="Beta Polymerase, domain 2"/>
    <property type="match status" value="1"/>
</dbReference>
<protein>
    <submittedName>
        <fullName evidence="2">Nucleotidyltransferase domain-containing protein</fullName>
    </submittedName>
</protein>
<dbReference type="Pfam" id="PF01909">
    <property type="entry name" value="NTP_transf_2"/>
    <property type="match status" value="1"/>
</dbReference>
<dbReference type="Proteomes" id="UP000663505">
    <property type="component" value="Chromosome"/>
</dbReference>
<dbReference type="EMBL" id="CP071182">
    <property type="protein sequence ID" value="QSO47513.1"/>
    <property type="molecule type" value="Genomic_DNA"/>
</dbReference>
<name>A0A9X7VZ45_9BACL</name>
<dbReference type="InterPro" id="IPR002934">
    <property type="entry name" value="Polymerase_NTP_transf_dom"/>
</dbReference>
<dbReference type="AlphaFoldDB" id="A0A9X7VZ45"/>
<reference evidence="2 4" key="1">
    <citation type="submission" date="2021-02" db="EMBL/GenBank/DDBJ databases">
        <title>Alicyclobacillus curvatus sp. nov. and Alicyclobacillus mengziensis sp. nov., two acidophilic bacteria isolated from acid mine drainage.</title>
        <authorList>
            <person name="Huang Y."/>
        </authorList>
    </citation>
    <scope>NUCLEOTIDE SEQUENCE [LARGE SCALE GENOMIC DNA]</scope>
    <source>
        <strain evidence="2 4">S30H14</strain>
    </source>
</reference>
<feature type="domain" description="Polymerase nucleotidyl transferase" evidence="1">
    <location>
        <begin position="12"/>
        <end position="77"/>
    </location>
</feature>
<dbReference type="PANTHER" id="PTHR43449:SF1">
    <property type="entry name" value="POLYMERASE BETA NUCLEOTIDYLTRANSFERASE DOMAIN-CONTAINING PROTEIN"/>
    <property type="match status" value="1"/>
</dbReference>
<dbReference type="SUPFAM" id="SSF81301">
    <property type="entry name" value="Nucleotidyltransferase"/>
    <property type="match status" value="1"/>
</dbReference>
<accession>A0A9X7VZ45</accession>
<sequence length="108" mass="12169">MAAIPEKVKRTIREYLEMLEAEIPVSKAILFGSVANGTFNDGSDVDLAIFSDHFEHMSRVDSISYLLKKAIDFPIDLEPIAFTNGEYHERLGIVDEIIRTGIEVKDLQ</sequence>
<evidence type="ECO:0000259" key="1">
    <source>
        <dbReference type="Pfam" id="PF01909"/>
    </source>
</evidence>
<evidence type="ECO:0000313" key="4">
    <source>
        <dbReference type="Proteomes" id="UP000663505"/>
    </source>
</evidence>
<evidence type="ECO:0000313" key="3">
    <source>
        <dbReference type="EMBL" id="QSO47513.1"/>
    </source>
</evidence>